<keyword evidence="6" id="KW-0547">Nucleotide-binding</keyword>
<evidence type="ECO:0000256" key="4">
    <source>
        <dbReference type="ARBA" id="ARBA00022475"/>
    </source>
</evidence>
<keyword evidence="9" id="KW-0406">Ion transport</keyword>
<feature type="domain" description="ABC transporter" evidence="11">
    <location>
        <begin position="20"/>
        <end position="259"/>
    </location>
</feature>
<dbReference type="PANTHER" id="PTHR42771:SF2">
    <property type="entry name" value="IRON(3+)-HYDROXAMATE IMPORT ATP-BINDING PROTEIN FHUC"/>
    <property type="match status" value="1"/>
</dbReference>
<keyword evidence="5" id="KW-0410">Iron transport</keyword>
<dbReference type="InterPro" id="IPR003593">
    <property type="entry name" value="AAA+_ATPase"/>
</dbReference>
<dbReference type="Gene3D" id="3.40.50.300">
    <property type="entry name" value="P-loop containing nucleotide triphosphate hydrolases"/>
    <property type="match status" value="1"/>
</dbReference>
<dbReference type="SUPFAM" id="SSF52540">
    <property type="entry name" value="P-loop containing nucleoside triphosphate hydrolases"/>
    <property type="match status" value="1"/>
</dbReference>
<comment type="subcellular location">
    <subcellularLocation>
        <location evidence="1">Cell membrane</location>
        <topology evidence="1">Peripheral membrane protein</topology>
    </subcellularLocation>
</comment>
<keyword evidence="3" id="KW-0813">Transport</keyword>
<evidence type="ECO:0000313" key="12">
    <source>
        <dbReference type="EMBL" id="TFF27182.1"/>
    </source>
</evidence>
<keyword evidence="8" id="KW-0408">Iron</keyword>
<evidence type="ECO:0000256" key="9">
    <source>
        <dbReference type="ARBA" id="ARBA00023065"/>
    </source>
</evidence>
<organism evidence="12 13">
    <name type="scientific">Jiella endophytica</name>
    <dbReference type="NCBI Taxonomy" id="2558362"/>
    <lineage>
        <taxon>Bacteria</taxon>
        <taxon>Pseudomonadati</taxon>
        <taxon>Pseudomonadota</taxon>
        <taxon>Alphaproteobacteria</taxon>
        <taxon>Hyphomicrobiales</taxon>
        <taxon>Aurantimonadaceae</taxon>
        <taxon>Jiella</taxon>
    </lineage>
</organism>
<evidence type="ECO:0000313" key="13">
    <source>
        <dbReference type="Proteomes" id="UP000298179"/>
    </source>
</evidence>
<dbReference type="GO" id="GO:0005886">
    <property type="term" value="C:plasma membrane"/>
    <property type="evidence" value="ECO:0007669"/>
    <property type="project" value="UniProtKB-SubCell"/>
</dbReference>
<dbReference type="Proteomes" id="UP000298179">
    <property type="component" value="Unassembled WGS sequence"/>
</dbReference>
<dbReference type="InterPro" id="IPR051535">
    <property type="entry name" value="Siderophore_ABC-ATPase"/>
</dbReference>
<evidence type="ECO:0000256" key="1">
    <source>
        <dbReference type="ARBA" id="ARBA00004202"/>
    </source>
</evidence>
<evidence type="ECO:0000256" key="7">
    <source>
        <dbReference type="ARBA" id="ARBA00022840"/>
    </source>
</evidence>
<dbReference type="CDD" id="cd03214">
    <property type="entry name" value="ABC_Iron-Siderophores_B12_Hemin"/>
    <property type="match status" value="1"/>
</dbReference>
<keyword evidence="13" id="KW-1185">Reference proteome</keyword>
<dbReference type="EMBL" id="SOZD01000001">
    <property type="protein sequence ID" value="TFF27182.1"/>
    <property type="molecule type" value="Genomic_DNA"/>
</dbReference>
<dbReference type="GO" id="GO:0006826">
    <property type="term" value="P:iron ion transport"/>
    <property type="evidence" value="ECO:0007669"/>
    <property type="project" value="UniProtKB-KW"/>
</dbReference>
<sequence length="276" mass="29423">MAIASISGDTTPAGSPAAGVALFDLKRAGYGVGGSRILAPIDLQIPAGGFVALIGHNGSGKSTLLSLLARQIEPSEGEIAFAGEALARLSQRDFARKVGWLPQDPPLAANLTVAELARFGRYPWRGAFMRHGAEDRRAVEGALGRVGLSHMRERAVASLSGGERQRAWLAMLLAQEPSCLLLDEPTAALDLKHQLEVLQLLRQLRDENELTIVMAIHDIGMALRFADHLVALKAGRPVFEGPPQALVRPDVLSAIYDLPIGTVQPKDGGPTVVYPL</sequence>
<dbReference type="Pfam" id="PF00005">
    <property type="entry name" value="ABC_tran"/>
    <property type="match status" value="1"/>
</dbReference>
<comment type="caution">
    <text evidence="12">The sequence shown here is derived from an EMBL/GenBank/DDBJ whole genome shotgun (WGS) entry which is preliminary data.</text>
</comment>
<evidence type="ECO:0000256" key="6">
    <source>
        <dbReference type="ARBA" id="ARBA00022741"/>
    </source>
</evidence>
<evidence type="ECO:0000256" key="10">
    <source>
        <dbReference type="ARBA" id="ARBA00023136"/>
    </source>
</evidence>
<dbReference type="InterPro" id="IPR003439">
    <property type="entry name" value="ABC_transporter-like_ATP-bd"/>
</dbReference>
<keyword evidence="4" id="KW-1003">Cell membrane</keyword>
<evidence type="ECO:0000256" key="2">
    <source>
        <dbReference type="ARBA" id="ARBA00005417"/>
    </source>
</evidence>
<proteinExistence type="inferred from homology"/>
<dbReference type="RefSeq" id="WP_134759547.1">
    <property type="nucleotide sequence ID" value="NZ_SOZD01000001.1"/>
</dbReference>
<dbReference type="InterPro" id="IPR027417">
    <property type="entry name" value="P-loop_NTPase"/>
</dbReference>
<evidence type="ECO:0000259" key="11">
    <source>
        <dbReference type="PROSITE" id="PS50893"/>
    </source>
</evidence>
<dbReference type="InterPro" id="IPR017871">
    <property type="entry name" value="ABC_transporter-like_CS"/>
</dbReference>
<dbReference type="OrthoDB" id="9810077at2"/>
<accession>A0A4Y8RTV0</accession>
<dbReference type="PANTHER" id="PTHR42771">
    <property type="entry name" value="IRON(3+)-HYDROXAMATE IMPORT ATP-BINDING PROTEIN FHUC"/>
    <property type="match status" value="1"/>
</dbReference>
<dbReference type="FunFam" id="3.40.50.300:FF:000134">
    <property type="entry name" value="Iron-enterobactin ABC transporter ATP-binding protein"/>
    <property type="match status" value="1"/>
</dbReference>
<dbReference type="GO" id="GO:0016887">
    <property type="term" value="F:ATP hydrolysis activity"/>
    <property type="evidence" value="ECO:0007669"/>
    <property type="project" value="InterPro"/>
</dbReference>
<dbReference type="PROSITE" id="PS00211">
    <property type="entry name" value="ABC_TRANSPORTER_1"/>
    <property type="match status" value="1"/>
</dbReference>
<protein>
    <submittedName>
        <fullName evidence="12">ABC transporter ATP-binding protein</fullName>
    </submittedName>
</protein>
<evidence type="ECO:0000256" key="8">
    <source>
        <dbReference type="ARBA" id="ARBA00023004"/>
    </source>
</evidence>
<evidence type="ECO:0000256" key="3">
    <source>
        <dbReference type="ARBA" id="ARBA00022448"/>
    </source>
</evidence>
<dbReference type="GO" id="GO:0005524">
    <property type="term" value="F:ATP binding"/>
    <property type="evidence" value="ECO:0007669"/>
    <property type="project" value="UniProtKB-KW"/>
</dbReference>
<reference evidence="12 13" key="1">
    <citation type="submission" date="2019-03" db="EMBL/GenBank/DDBJ databases">
        <title>Jiella endophytica sp. nov., a novel endophytic bacterium isolated from root of Ficus microcarpa Linn. f.</title>
        <authorList>
            <person name="Tuo L."/>
        </authorList>
    </citation>
    <scope>NUCLEOTIDE SEQUENCE [LARGE SCALE GENOMIC DNA]</scope>
    <source>
        <strain evidence="12 13">CBS5Q-3</strain>
    </source>
</reference>
<dbReference type="SMART" id="SM00382">
    <property type="entry name" value="AAA"/>
    <property type="match status" value="1"/>
</dbReference>
<name>A0A4Y8RTV0_9HYPH</name>
<dbReference type="PROSITE" id="PS50893">
    <property type="entry name" value="ABC_TRANSPORTER_2"/>
    <property type="match status" value="1"/>
</dbReference>
<evidence type="ECO:0000256" key="5">
    <source>
        <dbReference type="ARBA" id="ARBA00022496"/>
    </source>
</evidence>
<comment type="similarity">
    <text evidence="2">Belongs to the ABC transporter superfamily.</text>
</comment>
<keyword evidence="10" id="KW-0472">Membrane</keyword>
<keyword evidence="7 12" id="KW-0067">ATP-binding</keyword>
<dbReference type="AlphaFoldDB" id="A0A4Y8RTV0"/>
<gene>
    <name evidence="12" type="ORF">E3C22_01500</name>
</gene>